<dbReference type="STRING" id="1436961.SAMN05421739_102417"/>
<dbReference type="EMBL" id="FOOT01000002">
    <property type="protein sequence ID" value="SFG40748.1"/>
    <property type="molecule type" value="Genomic_DNA"/>
</dbReference>
<dbReference type="GO" id="GO:0020037">
    <property type="term" value="F:heme binding"/>
    <property type="evidence" value="ECO:0007669"/>
    <property type="project" value="InterPro"/>
</dbReference>
<evidence type="ECO:0000259" key="5">
    <source>
        <dbReference type="PROSITE" id="PS51007"/>
    </source>
</evidence>
<proteinExistence type="predicted"/>
<dbReference type="InterPro" id="IPR012938">
    <property type="entry name" value="Glc/Sorbosone_DH"/>
</dbReference>
<dbReference type="InterPro" id="IPR011042">
    <property type="entry name" value="6-blade_b-propeller_TolB-like"/>
</dbReference>
<dbReference type="InterPro" id="IPR011041">
    <property type="entry name" value="Quinoprot_gluc/sorb_DH_b-prop"/>
</dbReference>
<evidence type="ECO:0000256" key="2">
    <source>
        <dbReference type="ARBA" id="ARBA00022723"/>
    </source>
</evidence>
<dbReference type="GO" id="GO:0009055">
    <property type="term" value="F:electron transfer activity"/>
    <property type="evidence" value="ECO:0007669"/>
    <property type="project" value="InterPro"/>
</dbReference>
<keyword evidence="1 4" id="KW-0349">Heme</keyword>
<dbReference type="InterPro" id="IPR036909">
    <property type="entry name" value="Cyt_c-like_dom_sf"/>
</dbReference>
<dbReference type="Pfam" id="PF00034">
    <property type="entry name" value="Cytochrom_C"/>
    <property type="match status" value="1"/>
</dbReference>
<dbReference type="InterPro" id="IPR009056">
    <property type="entry name" value="Cyt_c-like_dom"/>
</dbReference>
<evidence type="ECO:0000256" key="4">
    <source>
        <dbReference type="PROSITE-ProRule" id="PRU00433"/>
    </source>
</evidence>
<reference evidence="7" key="1">
    <citation type="submission" date="2016-10" db="EMBL/GenBank/DDBJ databases">
        <authorList>
            <person name="Varghese N."/>
            <person name="Submissions S."/>
        </authorList>
    </citation>
    <scope>NUCLEOTIDE SEQUENCE [LARGE SCALE GENOMIC DNA]</scope>
    <source>
        <strain evidence="7">LP51</strain>
    </source>
</reference>
<keyword evidence="3 4" id="KW-0408">Iron</keyword>
<dbReference type="PROSITE" id="PS51007">
    <property type="entry name" value="CYTC"/>
    <property type="match status" value="1"/>
</dbReference>
<dbReference type="Proteomes" id="UP000198724">
    <property type="component" value="Unassembled WGS sequence"/>
</dbReference>
<dbReference type="AlphaFoldDB" id="A0A1I2RJL8"/>
<organism evidence="6 7">
    <name type="scientific">Pontibacter chinhatensis</name>
    <dbReference type="NCBI Taxonomy" id="1436961"/>
    <lineage>
        <taxon>Bacteria</taxon>
        <taxon>Pseudomonadati</taxon>
        <taxon>Bacteroidota</taxon>
        <taxon>Cytophagia</taxon>
        <taxon>Cytophagales</taxon>
        <taxon>Hymenobacteraceae</taxon>
        <taxon>Pontibacter</taxon>
    </lineage>
</organism>
<evidence type="ECO:0000256" key="3">
    <source>
        <dbReference type="ARBA" id="ARBA00023004"/>
    </source>
</evidence>
<dbReference type="GO" id="GO:0046872">
    <property type="term" value="F:metal ion binding"/>
    <property type="evidence" value="ECO:0007669"/>
    <property type="project" value="UniProtKB-KW"/>
</dbReference>
<evidence type="ECO:0000313" key="7">
    <source>
        <dbReference type="Proteomes" id="UP000198724"/>
    </source>
</evidence>
<dbReference type="RefSeq" id="WP_092099879.1">
    <property type="nucleotide sequence ID" value="NZ_FOOT01000002.1"/>
</dbReference>
<name>A0A1I2RJL8_9BACT</name>
<dbReference type="SUPFAM" id="SSF46626">
    <property type="entry name" value="Cytochrome c"/>
    <property type="match status" value="1"/>
</dbReference>
<dbReference type="PROSITE" id="PS51257">
    <property type="entry name" value="PROKAR_LIPOPROTEIN"/>
    <property type="match status" value="1"/>
</dbReference>
<feature type="domain" description="Cytochrome c" evidence="5">
    <location>
        <begin position="408"/>
        <end position="497"/>
    </location>
</feature>
<dbReference type="Pfam" id="PF07995">
    <property type="entry name" value="GSDH"/>
    <property type="match status" value="1"/>
</dbReference>
<dbReference type="SUPFAM" id="SSF50952">
    <property type="entry name" value="Soluble quinoprotein glucose dehydrogenase"/>
    <property type="match status" value="1"/>
</dbReference>
<evidence type="ECO:0000256" key="1">
    <source>
        <dbReference type="ARBA" id="ARBA00022617"/>
    </source>
</evidence>
<keyword evidence="7" id="KW-1185">Reference proteome</keyword>
<keyword evidence="2 4" id="KW-0479">Metal-binding</keyword>
<dbReference type="OrthoDB" id="9770043at2"/>
<dbReference type="Gene3D" id="2.120.10.30">
    <property type="entry name" value="TolB, C-terminal domain"/>
    <property type="match status" value="1"/>
</dbReference>
<dbReference type="PANTHER" id="PTHR19328">
    <property type="entry name" value="HEDGEHOG-INTERACTING PROTEIN"/>
    <property type="match status" value="1"/>
</dbReference>
<evidence type="ECO:0000313" key="6">
    <source>
        <dbReference type="EMBL" id="SFG40748.1"/>
    </source>
</evidence>
<protein>
    <submittedName>
        <fullName evidence="6">Glucose/arabinose dehydrogenase, beta-propeller fold</fullName>
    </submittedName>
</protein>
<accession>A0A1I2RJL8</accession>
<gene>
    <name evidence="6" type="ORF">SAMN05421739_102417</name>
</gene>
<dbReference type="Gene3D" id="1.10.760.10">
    <property type="entry name" value="Cytochrome c-like domain"/>
    <property type="match status" value="1"/>
</dbReference>
<sequence length="516" mass="56290">MRHKAIAALFFAVLAGCVSSKDQEVIQKKYPIESTLDLGASVLGVSVVADSLDVPWDIAWGGDGSIWMTELKGTVSRLDLSTGEKHELLKIDEVWHKRTAGLLGMALHPDMERHPYVFVNYTAREGKDSTIVSKLVRYTYKGDTLTNAKTLLQIEGSTGHNGARLAFTKDGKVLWATGDAVKSDYAQDSTALNGKILRINIDGSVPVDNPIKGSYVLAWGFRNMQGLAVASNGQIYTSEHGDAVEDEINLVKPLQNYGWPEIEGVHDKDEEKAIAAKYQRTEPLKSWTPTIAPAGIALYESDAIPEWKNAILLSTLKGKSLRVLRLNEAGTAITSEEIFWENEYGRLRDICVSPTGDIYVATSNRDWNPSPGFPKENDDRILLIRKVKKSEVPPQLLASNAKGGGTVTPEVTGATLYSQYCSSCHKDDGAGVAGTFPPLQGAEQVKGDKAVLMNIVVNGLSGPIVVKGNKYDQAMPAFGFLKDEELASILTYIRSNWGNSASAVSIEDVKTYRKKQ</sequence>
<dbReference type="PANTHER" id="PTHR19328:SF13">
    <property type="entry name" value="HIPL1 PROTEIN"/>
    <property type="match status" value="1"/>
</dbReference>